<dbReference type="KEGG" id="nfr:ERS450000_00596"/>
<reference evidence="5" key="1">
    <citation type="submission" date="2015-03" db="EMBL/GenBank/DDBJ databases">
        <authorList>
            <consortium name="Pathogen Informatics"/>
        </authorList>
    </citation>
    <scope>NUCLEOTIDE SEQUENCE [LARGE SCALE GENOMIC DNA]</scope>
    <source>
        <strain evidence="5">NCTC11134</strain>
    </source>
</reference>
<dbReference type="InterPro" id="IPR001647">
    <property type="entry name" value="HTH_TetR"/>
</dbReference>
<evidence type="ECO:0000256" key="1">
    <source>
        <dbReference type="ARBA" id="ARBA00023125"/>
    </source>
</evidence>
<evidence type="ECO:0000259" key="3">
    <source>
        <dbReference type="PROSITE" id="PS50977"/>
    </source>
</evidence>
<dbReference type="Pfam" id="PF00440">
    <property type="entry name" value="TetR_N"/>
    <property type="match status" value="1"/>
</dbReference>
<protein>
    <submittedName>
        <fullName evidence="4">Transcriptional repressor BetI</fullName>
    </submittedName>
</protein>
<dbReference type="RefSeq" id="WP_011209987.1">
    <property type="nucleotide sequence ID" value="NZ_CP031418.1"/>
</dbReference>
<dbReference type="SUPFAM" id="SSF46689">
    <property type="entry name" value="Homeodomain-like"/>
    <property type="match status" value="1"/>
</dbReference>
<dbReference type="PANTHER" id="PTHR43479:SF11">
    <property type="entry name" value="ACREF_ENVCD OPERON REPRESSOR-RELATED"/>
    <property type="match status" value="1"/>
</dbReference>
<evidence type="ECO:0000256" key="2">
    <source>
        <dbReference type="PROSITE-ProRule" id="PRU00335"/>
    </source>
</evidence>
<sequence>MVADSEGAFAGMRTWRGLAPADRIAARRAQLIEAATELMATVGASEVSMRGVCRQAGLTERYFYENFPNLDALLTTVLETVVVAARDRLLEALTEAPLERDAMFEHVVATFTDFLLEDRRRGRIMFVESQATPVLSKRGDELIALFTTPIAITIGGGDQRMPPPDHLDSMLNANAIFGALAYLYRPWLDGTFEVPRERFDRHAVRALTNLSLVRSADEAAAQADSRSPRQ</sequence>
<dbReference type="GeneID" id="61134156"/>
<name>A0A0H5NEJ6_NOCFR</name>
<proteinExistence type="predicted"/>
<dbReference type="AlphaFoldDB" id="A0A0H5NEJ6"/>
<dbReference type="GO" id="GO:0003677">
    <property type="term" value="F:DNA binding"/>
    <property type="evidence" value="ECO:0007669"/>
    <property type="project" value="UniProtKB-UniRule"/>
</dbReference>
<dbReference type="Gene3D" id="1.10.357.10">
    <property type="entry name" value="Tetracycline Repressor, domain 2"/>
    <property type="match status" value="1"/>
</dbReference>
<keyword evidence="1 2" id="KW-0238">DNA-binding</keyword>
<evidence type="ECO:0000313" key="4">
    <source>
        <dbReference type="EMBL" id="CRY74305.1"/>
    </source>
</evidence>
<feature type="domain" description="HTH tetR-type" evidence="3">
    <location>
        <begin position="25"/>
        <end position="85"/>
    </location>
</feature>
<dbReference type="InterPro" id="IPR050624">
    <property type="entry name" value="HTH-type_Tx_Regulator"/>
</dbReference>
<organism evidence="4 5">
    <name type="scientific">Nocardia farcinica</name>
    <dbReference type="NCBI Taxonomy" id="37329"/>
    <lineage>
        <taxon>Bacteria</taxon>
        <taxon>Bacillati</taxon>
        <taxon>Actinomycetota</taxon>
        <taxon>Actinomycetes</taxon>
        <taxon>Mycobacteriales</taxon>
        <taxon>Nocardiaceae</taxon>
        <taxon>Nocardia</taxon>
    </lineage>
</organism>
<accession>A0A0H5NEJ6</accession>
<dbReference type="PANTHER" id="PTHR43479">
    <property type="entry name" value="ACREF/ENVCD OPERON REPRESSOR-RELATED"/>
    <property type="match status" value="1"/>
</dbReference>
<gene>
    <name evidence="4" type="ORF">ERS450000_00596</name>
</gene>
<evidence type="ECO:0000313" key="5">
    <source>
        <dbReference type="Proteomes" id="UP000057820"/>
    </source>
</evidence>
<dbReference type="PROSITE" id="PS50977">
    <property type="entry name" value="HTH_TETR_2"/>
    <property type="match status" value="1"/>
</dbReference>
<feature type="DNA-binding region" description="H-T-H motif" evidence="2">
    <location>
        <begin position="48"/>
        <end position="67"/>
    </location>
</feature>
<dbReference type="Proteomes" id="UP000057820">
    <property type="component" value="Chromosome 1"/>
</dbReference>
<dbReference type="EMBL" id="LN868938">
    <property type="protein sequence ID" value="CRY74305.1"/>
    <property type="molecule type" value="Genomic_DNA"/>
</dbReference>
<dbReference type="InterPro" id="IPR009057">
    <property type="entry name" value="Homeodomain-like_sf"/>
</dbReference>
<dbReference type="OMA" id="IMFVESQ"/>